<dbReference type="GO" id="GO:0044718">
    <property type="term" value="P:siderophore transmembrane transport"/>
    <property type="evidence" value="ECO:0007669"/>
    <property type="project" value="TreeGrafter"/>
</dbReference>
<dbReference type="InterPro" id="IPR023996">
    <property type="entry name" value="TonB-dep_OMP_SusC/RagA"/>
</dbReference>
<evidence type="ECO:0000256" key="4">
    <source>
        <dbReference type="ARBA" id="ARBA00022692"/>
    </source>
</evidence>
<evidence type="ECO:0000313" key="11">
    <source>
        <dbReference type="EMBL" id="RHI90904.1"/>
    </source>
</evidence>
<dbReference type="GO" id="GO:0015344">
    <property type="term" value="F:siderophore uptake transmembrane transporter activity"/>
    <property type="evidence" value="ECO:0007669"/>
    <property type="project" value="TreeGrafter"/>
</dbReference>
<evidence type="ECO:0000256" key="3">
    <source>
        <dbReference type="ARBA" id="ARBA00022452"/>
    </source>
</evidence>
<evidence type="ECO:0000256" key="6">
    <source>
        <dbReference type="ARBA" id="ARBA00023136"/>
    </source>
</evidence>
<proteinExistence type="inferred from homology"/>
<dbReference type="SUPFAM" id="SSF56935">
    <property type="entry name" value="Porins"/>
    <property type="match status" value="1"/>
</dbReference>
<dbReference type="Pfam" id="PF07715">
    <property type="entry name" value="Plug"/>
    <property type="match status" value="1"/>
</dbReference>
<dbReference type="InterPro" id="IPR037066">
    <property type="entry name" value="Plug_dom_sf"/>
</dbReference>
<dbReference type="NCBIfam" id="TIGR04056">
    <property type="entry name" value="OMP_RagA_SusC"/>
    <property type="match status" value="1"/>
</dbReference>
<organism evidence="11 12">
    <name type="scientific">Phocaeicola vulgatus</name>
    <name type="common">Bacteroides vulgatus</name>
    <dbReference type="NCBI Taxonomy" id="821"/>
    <lineage>
        <taxon>Bacteria</taxon>
        <taxon>Pseudomonadati</taxon>
        <taxon>Bacteroidota</taxon>
        <taxon>Bacteroidia</taxon>
        <taxon>Bacteroidales</taxon>
        <taxon>Bacteroidaceae</taxon>
        <taxon>Phocaeicola</taxon>
    </lineage>
</organism>
<evidence type="ECO:0000256" key="2">
    <source>
        <dbReference type="ARBA" id="ARBA00022448"/>
    </source>
</evidence>
<dbReference type="InterPro" id="IPR039426">
    <property type="entry name" value="TonB-dep_rcpt-like"/>
</dbReference>
<dbReference type="EMBL" id="QRLF01000017">
    <property type="protein sequence ID" value="RHI90904.1"/>
    <property type="molecule type" value="Genomic_DNA"/>
</dbReference>
<feature type="chain" id="PRO_5018975984" evidence="9">
    <location>
        <begin position="29"/>
        <end position="1033"/>
    </location>
</feature>
<comment type="subcellular location">
    <subcellularLocation>
        <location evidence="1 8">Cell outer membrane</location>
        <topology evidence="1 8">Multi-pass membrane protein</topology>
    </subcellularLocation>
</comment>
<dbReference type="Gene3D" id="2.60.40.1120">
    <property type="entry name" value="Carboxypeptidase-like, regulatory domain"/>
    <property type="match status" value="1"/>
</dbReference>
<evidence type="ECO:0000313" key="12">
    <source>
        <dbReference type="Proteomes" id="UP000285777"/>
    </source>
</evidence>
<evidence type="ECO:0000256" key="9">
    <source>
        <dbReference type="SAM" id="SignalP"/>
    </source>
</evidence>
<dbReference type="Gene3D" id="2.40.170.20">
    <property type="entry name" value="TonB-dependent receptor, beta-barrel domain"/>
    <property type="match status" value="1"/>
</dbReference>
<keyword evidence="3 8" id="KW-1134">Transmembrane beta strand</keyword>
<dbReference type="Pfam" id="PF13715">
    <property type="entry name" value="CarbopepD_reg_2"/>
    <property type="match status" value="1"/>
</dbReference>
<dbReference type="RefSeq" id="WP_005848770.1">
    <property type="nucleotide sequence ID" value="NZ_AP025232.1"/>
</dbReference>
<evidence type="ECO:0000256" key="5">
    <source>
        <dbReference type="ARBA" id="ARBA00022729"/>
    </source>
</evidence>
<gene>
    <name evidence="11" type="ORF">DW150_11350</name>
</gene>
<keyword evidence="11" id="KW-0675">Receptor</keyword>
<feature type="domain" description="TonB-dependent receptor plug" evidence="10">
    <location>
        <begin position="137"/>
        <end position="243"/>
    </location>
</feature>
<dbReference type="FunFam" id="2.170.130.10:FF:000003">
    <property type="entry name" value="SusC/RagA family TonB-linked outer membrane protein"/>
    <property type="match status" value="1"/>
</dbReference>
<protein>
    <submittedName>
        <fullName evidence="11">TonB-dependent receptor</fullName>
    </submittedName>
</protein>
<sequence length="1033" mass="115934">MNTLNSNLKSKHILLAGMLSLGAMTVFAVPSLSGEMTASYSVSQQSQTVKGVVVDKSTGEPIIGANVVVKGTTNGVITDFDGNYTLDAPVGSILVISYIGYQSIEVKAVAGVQQIRLGEDTQALEEVVVVGYGVQKKATVTGSVSTVKGSDLKTTGTANITNTFAGKLPGVVATNRSGEPGNDYSDILIRGKGSLNDNSPLIVIDGVANRGGLERLNPSDIESVNVLKDASAAIYGAQAANGVILVTTKRGTSDKPTITYNGSFTLSGNTRTPDLMNAYQCMTWTDEIRKGNGQSPLYENIKGGYLDGTINRNQYGDTDWMDVVFRSVAPQTRHSLSVSGGSEKVKFYVSGDYSYQEPNYRNTSLDFQTGQVRSNIDAQISDNLKIGVDLAARREKRNNSVISTDDIFWEAFMAYPWLYDYYPNGLPGPGLANGNNLAILVAGKETGYNRVNDTFVDSKFSFDLKLPWITEGLSLSGYAAFDYHAREQKQLWDVWDTYDYNAATGEYIKKTTNMNGNNISLRQDHDDNVTKTFHLKLDYQRTFGDHRVGAFVAYEQSKYEGENFYGWRGYYLSNRPDYLDFGADKEKTNGGRGYVTARQNYFGRLNYAYKDRYMFEFTLRHDGSMNFASNKRWGTFPGLSVGWRMSEEDFIKNNFSFINDLKLRASWGKLGNDRVDAFQYISTYNMQNGAILGEIPNINKGFVPGRVGNPDITWEKVDSKNIAVDGNFWNALLGFTVEYFYQNRTDILTPKQASIPYYTGLTLPDQNIGEVSNQGVELMLSHKNRINDINYFVSGNFTFTKNKIKFFDEAANTPEWQRRTGHSIDSWLMYKTDGIYQSWDEINSTPHMANAQPGDIKYLDIDDNGVINDNDRIRSKYGNVPQIVYGLNMGIEWKGLEFSMLWTGQARAEQMIVPYSYNLDKEFYNNRWISAEETPNSKYPRAFDKDDYENTRWSDFWLYDASFIRLKNVELAYTFPKSFVEKLKIQNLRLVLTGTNLLTFDKVKVQDPESDATSTGQKYPQARTYTFGVNVSF</sequence>
<evidence type="ECO:0000256" key="7">
    <source>
        <dbReference type="ARBA" id="ARBA00023237"/>
    </source>
</evidence>
<dbReference type="InterPro" id="IPR036942">
    <property type="entry name" value="Beta-barrel_TonB_sf"/>
</dbReference>
<dbReference type="PROSITE" id="PS52016">
    <property type="entry name" value="TONB_DEPENDENT_REC_3"/>
    <property type="match status" value="1"/>
</dbReference>
<dbReference type="InterPro" id="IPR008969">
    <property type="entry name" value="CarboxyPept-like_regulatory"/>
</dbReference>
<keyword evidence="7 8" id="KW-0998">Cell outer membrane</keyword>
<dbReference type="Proteomes" id="UP000285777">
    <property type="component" value="Unassembled WGS sequence"/>
</dbReference>
<dbReference type="SUPFAM" id="SSF49464">
    <property type="entry name" value="Carboxypeptidase regulatory domain-like"/>
    <property type="match status" value="1"/>
</dbReference>
<keyword evidence="2 8" id="KW-0813">Transport</keyword>
<comment type="similarity">
    <text evidence="8">Belongs to the TonB-dependent receptor family.</text>
</comment>
<dbReference type="FunFam" id="2.60.40.1120:FF:000003">
    <property type="entry name" value="Outer membrane protein Omp121"/>
    <property type="match status" value="1"/>
</dbReference>
<accession>A0A415BR56</accession>
<keyword evidence="5 9" id="KW-0732">Signal</keyword>
<feature type="signal peptide" evidence="9">
    <location>
        <begin position="1"/>
        <end position="28"/>
    </location>
</feature>
<dbReference type="AlphaFoldDB" id="A0A415BR56"/>
<dbReference type="InterPro" id="IPR023997">
    <property type="entry name" value="TonB-dep_OMP_SusC/RagA_CS"/>
</dbReference>
<name>A0A415BR56_PHOVU</name>
<reference evidence="11 12" key="1">
    <citation type="submission" date="2018-08" db="EMBL/GenBank/DDBJ databases">
        <title>A genome reference for cultivated species of the human gut microbiota.</title>
        <authorList>
            <person name="Zou Y."/>
            <person name="Xue W."/>
            <person name="Luo G."/>
        </authorList>
    </citation>
    <scope>NUCLEOTIDE SEQUENCE [LARGE SCALE GENOMIC DNA]</scope>
    <source>
        <strain evidence="11 12">AM13-21</strain>
    </source>
</reference>
<dbReference type="NCBIfam" id="TIGR04057">
    <property type="entry name" value="SusC_RagA_signa"/>
    <property type="match status" value="1"/>
</dbReference>
<dbReference type="PANTHER" id="PTHR30069">
    <property type="entry name" value="TONB-DEPENDENT OUTER MEMBRANE RECEPTOR"/>
    <property type="match status" value="1"/>
</dbReference>
<comment type="caution">
    <text evidence="11">The sequence shown here is derived from an EMBL/GenBank/DDBJ whole genome shotgun (WGS) entry which is preliminary data.</text>
</comment>
<evidence type="ECO:0000259" key="10">
    <source>
        <dbReference type="Pfam" id="PF07715"/>
    </source>
</evidence>
<dbReference type="Gene3D" id="2.170.130.10">
    <property type="entry name" value="TonB-dependent receptor, plug domain"/>
    <property type="match status" value="1"/>
</dbReference>
<dbReference type="PANTHER" id="PTHR30069:SF29">
    <property type="entry name" value="HEMOGLOBIN AND HEMOGLOBIN-HAPTOGLOBIN-BINDING PROTEIN 1-RELATED"/>
    <property type="match status" value="1"/>
</dbReference>
<evidence type="ECO:0000256" key="1">
    <source>
        <dbReference type="ARBA" id="ARBA00004571"/>
    </source>
</evidence>
<dbReference type="InterPro" id="IPR012910">
    <property type="entry name" value="Plug_dom"/>
</dbReference>
<evidence type="ECO:0000256" key="8">
    <source>
        <dbReference type="PROSITE-ProRule" id="PRU01360"/>
    </source>
</evidence>
<keyword evidence="6 8" id="KW-0472">Membrane</keyword>
<keyword evidence="4 8" id="KW-0812">Transmembrane</keyword>
<dbReference type="GO" id="GO:0009279">
    <property type="term" value="C:cell outer membrane"/>
    <property type="evidence" value="ECO:0007669"/>
    <property type="project" value="UniProtKB-SubCell"/>
</dbReference>